<keyword evidence="5" id="KW-1185">Reference proteome</keyword>
<feature type="compositionally biased region" description="Polar residues" evidence="2">
    <location>
        <begin position="1"/>
        <end position="11"/>
    </location>
</feature>
<protein>
    <recommendedName>
        <fullName evidence="3">BHLH domain-containing protein</fullName>
    </recommendedName>
</protein>
<feature type="region of interest" description="Disordered" evidence="2">
    <location>
        <begin position="2064"/>
        <end position="2123"/>
    </location>
</feature>
<feature type="compositionally biased region" description="Basic residues" evidence="2">
    <location>
        <begin position="886"/>
        <end position="904"/>
    </location>
</feature>
<feature type="compositionally biased region" description="Polar residues" evidence="2">
    <location>
        <begin position="1685"/>
        <end position="1694"/>
    </location>
</feature>
<feature type="compositionally biased region" description="Basic residues" evidence="2">
    <location>
        <begin position="1253"/>
        <end position="1268"/>
    </location>
</feature>
<feature type="compositionally biased region" description="Low complexity" evidence="2">
    <location>
        <begin position="1422"/>
        <end position="1456"/>
    </location>
</feature>
<name>V3ZLT6_LOTGI</name>
<dbReference type="Proteomes" id="UP000030746">
    <property type="component" value="Unassembled WGS sequence"/>
</dbReference>
<feature type="compositionally biased region" description="Basic residues" evidence="2">
    <location>
        <begin position="2022"/>
        <end position="2037"/>
    </location>
</feature>
<sequence length="2277" mass="245295">MANKSRTTGLSKCTGDTPDDTGQFNHENNENAMYISNGGIMNGTPEDNPQVWPANTTPDNNDNKRLSHNNVERKRKEKIKKWIVHIGSLLPPLPHTTEKVSTIETMERAARYITEIKEKNELLLSDKIDQVQADEIAKLKKELEEVKLERDNYSQIIKHNGLLVDSQWKAARLQSSAGLPNGEVMESLSPKEDDKTKGKSKRKNVVSSQLEAKKAEEAAQSLGNMFQGMFSGVQNQNMMVNSPFPNGNQVLMTPNGQVVVPMNQLTNNQNLMMDKSPTGLGLLQMAMQDAGISEFSRQPSPDNTSASRDLTTTSSAMDDPNHALQTLASVASNPQNAVLTSVPSSQPNLSKATTAQSMTTADSQMDVTSSMSIINSAQENLTVTSSINTMTVPGSVPNVANIGQVPNSVNSASSVTSVTSAAPPIMSVGQTGVPQIPNQGNMMVNMQNMALNPNQNILMPNMPNMGLGNMFMNPQGQLIMVNEQGVPVMAGVTNVVPPEQQQNMTIQKGGKKDKNLKKGSAGQQPGPVINNNLQEQMNMTVMTSQGPVNIIQPQQNPMNMMPQNTMLQPNMMQTLPMQGQQQVSLPGNQNVFQQQFVQMPSNNGVANQNSGIILPANQNGNMLTLNAMQNQQNQLPSALILPNGQVIPVVQNAQTLMNSQPNVVTNNTSVQMPLQQGGMVVQPNGVIGNMPSMDMNNQLLMGPQGFPIGSQAQMQQPNMMFPDQLNSQQPPQAITTSAPTMSNTVMATSATQSIMTPQIQNSGAPKVDGSVQQTTDATMLPRNPVQAGIRAVVPDPKALGNPQAPPPALNPGMGAPGPAIGPNGSILLTLPIDGQQMSVLVDPVTMQVLGRVPPPQPNATSPATQASLTTATTTTTAAPIPNAKKSAGKKKIIPKQPSAKKSKTKSSPPPENQTPAVSETEMMVTECAQETTVAGTASNILEHGLSTEDSVAMTDILAKAAEEVVGFYNPANEDNPLRIDTSAGDTEDDGSASPQKSLKTPESTPKGKADDITSINMDSILKSPDDALSINIPTEEEVQQAAAACETPPSKKSKQKSQKSPQDSLDTPKLNKKSSKKKKRQEAMSDDNSALHTPTLNGPVFDIPEEITFSESQLSDVLDQVEKLDSSFAETPPKKASKKKSKSEDSDLPASKKRKKSGKEKGNSGQNLPELATPVSQAAESRMSIYDFQDDSPPEVSPVRKSVLGSLNTSKSNNENQKGSKDTNSISHNFDMLDSVLSQTLNMKSDNNNKTTKSPRTKSKSSKKKKSKEAKEQEEEPAPLEKVPLSPTPEQQALAIEQSLDNLLQSQNVDLSQPNDLVPSSMVKMLEPLEELTPVTTSAPTVLKDPTPPPVSVPCTFPEPVKSVPEPEPALPPPPPPNKTPGQTQKDEVVSKPPAVPSRHQMEPPPLMHQPQRNDHHKHKTPPYQSPSQSQNSSKPTQSPHAMHPSPQHQPSNQSQTTVPLSHMPTTQRQSSMVPSQDGFSQHKSPAHHSPAHSLMSPSTMNMRNSLEQPNQSIVSPPNVTMGTSSRDMNPPNRPNQNTDIISPPNVTMGTMQDGLNQDQSIVSPPNINLGNNRGGHGFGPMNSMSRVPDASPIFPPPELPCTNNEPLFPSPIASIPKLSHIETSPVKPPSRNSSGSNSDAPSQRSRNSIYSADNFVQSSPSRSNDGRQSQDNSQLNNCYGRPQPDSSESFNFTSIGMNLTSTTHSNSLADGMSSSSTPFSFSLTSASSVVSSSSSSVNNPGLPSHGHNPFYPSLPLQPPGQPNSQDNQNPHQGPTMNMLGVDLRNSRPHSRQMSNGPPNQNMFNFGMSDMSDCASRDPALPPRLNLPNMDKSSHSEFRNNNNINNKRIPDLTPSRSMTSGPMDHNPSSRSQVNSASSYFPPTNFNQPPSSLTTPPLRHPPVQSNERSRLTHQPPFDQNFQPRGPGLSSSASFGANRFENNTNNTVPRPSSSVHYDSSSNLNQNNMRKSTSSQHQNKPNKQSQQQNSGSGSSQNHQIPSQNTSSQNNPLSHRDMPSAPSQHPRQKSQSRKQSSKKSKPQVFNPEMDTNLAHSIFDSNQGMPPYFSVPNLSPNPNRNLQGDGPSFLHSNLFGGSRPNTGPGPKNSDIGVSFNPLFNPSRPQNSLPGLNFQPGFGMNHVSASSAPQITPHSGNVAMAPHLMSNFGLSNIFSDVNNSQGDSLNISPIKFPHGNHMLQQHGMDPNSLQHHHQNSALYHNRGHPGQQLHNAMAINSLLGHNPHGFDVRPMGQGINSGPPFHGPGHPGSFGMPPLNFSLHDNH</sequence>
<dbReference type="PROSITE" id="PS50888">
    <property type="entry name" value="BHLH"/>
    <property type="match status" value="1"/>
</dbReference>
<feature type="compositionally biased region" description="Polar residues" evidence="2">
    <location>
        <begin position="1236"/>
        <end position="1249"/>
    </location>
</feature>
<feature type="region of interest" description="Disordered" evidence="2">
    <location>
        <begin position="505"/>
        <end position="527"/>
    </location>
</feature>
<evidence type="ECO:0000256" key="2">
    <source>
        <dbReference type="SAM" id="MobiDB-lite"/>
    </source>
</evidence>
<organism evidence="4 5">
    <name type="scientific">Lottia gigantea</name>
    <name type="common">Giant owl limpet</name>
    <dbReference type="NCBI Taxonomy" id="225164"/>
    <lineage>
        <taxon>Eukaryota</taxon>
        <taxon>Metazoa</taxon>
        <taxon>Spiralia</taxon>
        <taxon>Lophotrochozoa</taxon>
        <taxon>Mollusca</taxon>
        <taxon>Gastropoda</taxon>
        <taxon>Patellogastropoda</taxon>
        <taxon>Lottioidea</taxon>
        <taxon>Lottiidae</taxon>
        <taxon>Lottia</taxon>
    </lineage>
</organism>
<dbReference type="CTD" id="20241133"/>
<evidence type="ECO:0000313" key="5">
    <source>
        <dbReference type="Proteomes" id="UP000030746"/>
    </source>
</evidence>
<feature type="region of interest" description="Disordered" evidence="2">
    <location>
        <begin position="340"/>
        <end position="360"/>
    </location>
</feature>
<feature type="region of interest" description="Disordered" evidence="2">
    <location>
        <begin position="850"/>
        <end position="921"/>
    </location>
</feature>
<feature type="compositionally biased region" description="Polar residues" evidence="2">
    <location>
        <begin position="1086"/>
        <end position="1096"/>
    </location>
</feature>
<feature type="compositionally biased region" description="Polar residues" evidence="2">
    <location>
        <begin position="1631"/>
        <end position="1678"/>
    </location>
</feature>
<feature type="region of interest" description="Disordered" evidence="2">
    <location>
        <begin position="180"/>
        <end position="211"/>
    </location>
</feature>
<feature type="compositionally biased region" description="Polar residues" evidence="2">
    <location>
        <begin position="1792"/>
        <end position="1804"/>
    </location>
</feature>
<feature type="compositionally biased region" description="Polar residues" evidence="2">
    <location>
        <begin position="1457"/>
        <end position="1480"/>
    </location>
</feature>
<feature type="compositionally biased region" description="Polar residues" evidence="2">
    <location>
        <begin position="1916"/>
        <end position="1970"/>
    </location>
</feature>
<feature type="compositionally biased region" description="Low complexity" evidence="2">
    <location>
        <begin position="2253"/>
        <end position="2268"/>
    </location>
</feature>
<dbReference type="InterPro" id="IPR011598">
    <property type="entry name" value="bHLH_dom"/>
</dbReference>
<feature type="compositionally biased region" description="Polar residues" evidence="2">
    <location>
        <begin position="2112"/>
        <end position="2123"/>
    </location>
</feature>
<evidence type="ECO:0000313" key="4">
    <source>
        <dbReference type="EMBL" id="ESO83350.1"/>
    </source>
</evidence>
<feature type="compositionally biased region" description="Low complexity" evidence="2">
    <location>
        <begin position="1731"/>
        <end position="1745"/>
    </location>
</feature>
<feature type="compositionally biased region" description="Polar residues" evidence="2">
    <location>
        <begin position="992"/>
        <end position="1003"/>
    </location>
</feature>
<dbReference type="OrthoDB" id="690068at2759"/>
<dbReference type="Pfam" id="PF00010">
    <property type="entry name" value="HLH"/>
    <property type="match status" value="1"/>
</dbReference>
<dbReference type="GO" id="GO:0046983">
    <property type="term" value="F:protein dimerization activity"/>
    <property type="evidence" value="ECO:0007669"/>
    <property type="project" value="InterPro"/>
</dbReference>
<feature type="compositionally biased region" description="Polar residues" evidence="2">
    <location>
        <begin position="295"/>
        <end position="316"/>
    </location>
</feature>
<feature type="compositionally biased region" description="Polar residues" evidence="2">
    <location>
        <begin position="1997"/>
        <end position="2009"/>
    </location>
</feature>
<accession>V3ZLT6</accession>
<dbReference type="OMA" id="CVPDQEV"/>
<keyword evidence="1" id="KW-0175">Coiled coil</keyword>
<evidence type="ECO:0000256" key="1">
    <source>
        <dbReference type="SAM" id="Coils"/>
    </source>
</evidence>
<feature type="compositionally biased region" description="Low complexity" evidence="2">
    <location>
        <begin position="1039"/>
        <end position="1050"/>
    </location>
</feature>
<feature type="coiled-coil region" evidence="1">
    <location>
        <begin position="129"/>
        <end position="156"/>
    </location>
</feature>
<feature type="region of interest" description="Disordered" evidence="2">
    <location>
        <begin position="796"/>
        <end position="817"/>
    </location>
</feature>
<feature type="region of interest" description="Disordered" evidence="2">
    <location>
        <begin position="1731"/>
        <end position="2042"/>
    </location>
</feature>
<feature type="compositionally biased region" description="Polar residues" evidence="2">
    <location>
        <begin position="1854"/>
        <end position="1894"/>
    </location>
</feature>
<feature type="domain" description="BHLH" evidence="3">
    <location>
        <begin position="63"/>
        <end position="116"/>
    </location>
</feature>
<feature type="compositionally biased region" description="Pro residues" evidence="2">
    <location>
        <begin position="1366"/>
        <end position="1379"/>
    </location>
</feature>
<reference evidence="4 5" key="1">
    <citation type="journal article" date="2013" name="Nature">
        <title>Insights into bilaterian evolution from three spiralian genomes.</title>
        <authorList>
            <person name="Simakov O."/>
            <person name="Marletaz F."/>
            <person name="Cho S.J."/>
            <person name="Edsinger-Gonzales E."/>
            <person name="Havlak P."/>
            <person name="Hellsten U."/>
            <person name="Kuo D.H."/>
            <person name="Larsson T."/>
            <person name="Lv J."/>
            <person name="Arendt D."/>
            <person name="Savage R."/>
            <person name="Osoegawa K."/>
            <person name="de Jong P."/>
            <person name="Grimwood J."/>
            <person name="Chapman J.A."/>
            <person name="Shapiro H."/>
            <person name="Aerts A."/>
            <person name="Otillar R.P."/>
            <person name="Terry A.Y."/>
            <person name="Boore J.L."/>
            <person name="Grigoriev I.V."/>
            <person name="Lindberg D.R."/>
            <person name="Seaver E.C."/>
            <person name="Weisblat D.A."/>
            <person name="Putnam N.H."/>
            <person name="Rokhsar D.S."/>
        </authorList>
    </citation>
    <scope>NUCLEOTIDE SEQUENCE [LARGE SCALE GENOMIC DNA]</scope>
</reference>
<feature type="compositionally biased region" description="Basic residues" evidence="2">
    <location>
        <begin position="1070"/>
        <end position="1080"/>
    </location>
</feature>
<proteinExistence type="predicted"/>
<dbReference type="KEGG" id="lgi:LOTGIDRAFT_169414"/>
<gene>
    <name evidence="4" type="ORF">LOTGIDRAFT_169414</name>
</gene>
<dbReference type="SMART" id="SM00353">
    <property type="entry name" value="HLH"/>
    <property type="match status" value="1"/>
</dbReference>
<feature type="compositionally biased region" description="Polar residues" evidence="2">
    <location>
        <begin position="1763"/>
        <end position="1776"/>
    </location>
</feature>
<feature type="compositionally biased region" description="Polar residues" evidence="2">
    <location>
        <begin position="1500"/>
        <end position="1528"/>
    </location>
</feature>
<feature type="region of interest" description="Disordered" evidence="2">
    <location>
        <begin position="1"/>
        <end position="72"/>
    </location>
</feature>
<dbReference type="SUPFAM" id="SSF47459">
    <property type="entry name" value="HLH, helix-loop-helix DNA-binding domain"/>
    <property type="match status" value="1"/>
</dbReference>
<feature type="compositionally biased region" description="Polar residues" evidence="2">
    <location>
        <begin position="1535"/>
        <end position="1572"/>
    </location>
</feature>
<feature type="region of interest" description="Disordered" evidence="2">
    <location>
        <begin position="294"/>
        <end position="319"/>
    </location>
</feature>
<feature type="region of interest" description="Disordered" evidence="2">
    <location>
        <begin position="2253"/>
        <end position="2277"/>
    </location>
</feature>
<dbReference type="InterPro" id="IPR036638">
    <property type="entry name" value="HLH_DNA-bd_sf"/>
</dbReference>
<feature type="compositionally biased region" description="Polar residues" evidence="2">
    <location>
        <begin position="2067"/>
        <end position="2077"/>
    </location>
</feature>
<dbReference type="RefSeq" id="XP_009065955.1">
    <property type="nucleotide sequence ID" value="XM_009067707.1"/>
</dbReference>
<feature type="compositionally biased region" description="Basic and acidic residues" evidence="2">
    <location>
        <begin position="61"/>
        <end position="72"/>
    </location>
</feature>
<feature type="compositionally biased region" description="Polar residues" evidence="2">
    <location>
        <begin position="1205"/>
        <end position="1228"/>
    </location>
</feature>
<feature type="region of interest" description="Disordered" evidence="2">
    <location>
        <begin position="970"/>
        <end position="1104"/>
    </location>
</feature>
<feature type="region of interest" description="Disordered" evidence="2">
    <location>
        <begin position="1334"/>
        <end position="1694"/>
    </location>
</feature>
<feature type="compositionally biased region" description="Low complexity" evidence="2">
    <location>
        <begin position="859"/>
        <end position="885"/>
    </location>
</feature>
<dbReference type="Gene3D" id="4.10.280.10">
    <property type="entry name" value="Helix-loop-helix DNA-binding domain"/>
    <property type="match status" value="1"/>
</dbReference>
<dbReference type="GeneID" id="20241133"/>
<dbReference type="EMBL" id="KB203711">
    <property type="protein sequence ID" value="ESO83350.1"/>
    <property type="molecule type" value="Genomic_DNA"/>
</dbReference>
<feature type="region of interest" description="Disordered" evidence="2">
    <location>
        <begin position="1125"/>
        <end position="1292"/>
    </location>
</feature>
<evidence type="ECO:0000259" key="3">
    <source>
        <dbReference type="PROSITE" id="PS50888"/>
    </source>
</evidence>
<feature type="compositionally biased region" description="Low complexity" evidence="2">
    <location>
        <begin position="1971"/>
        <end position="1996"/>
    </location>
</feature>
<dbReference type="HOGENOM" id="CLU_230466_0_0_1"/>